<gene>
    <name evidence="2" type="ORF">J2X06_001400</name>
</gene>
<dbReference type="InterPro" id="IPR002816">
    <property type="entry name" value="TraB/PrgY/GumN_fam"/>
</dbReference>
<evidence type="ECO:0000256" key="1">
    <source>
        <dbReference type="SAM" id="SignalP"/>
    </source>
</evidence>
<comment type="caution">
    <text evidence="2">The sequence shown here is derived from an EMBL/GenBank/DDBJ whole genome shotgun (WGS) entry which is preliminary data.</text>
</comment>
<dbReference type="Pfam" id="PF01963">
    <property type="entry name" value="TraB_PrgY_gumN"/>
    <property type="match status" value="1"/>
</dbReference>
<dbReference type="InterPro" id="IPR047111">
    <property type="entry name" value="YbaP-like"/>
</dbReference>
<reference evidence="2 3" key="1">
    <citation type="submission" date="2023-07" db="EMBL/GenBank/DDBJ databases">
        <title>Sorghum-associated microbial communities from plants grown in Nebraska, USA.</title>
        <authorList>
            <person name="Schachtman D."/>
        </authorList>
    </citation>
    <scope>NUCLEOTIDE SEQUENCE [LARGE SCALE GENOMIC DNA]</scope>
    <source>
        <strain evidence="2 3">BE198</strain>
    </source>
</reference>
<keyword evidence="1" id="KW-0732">Signal</keyword>
<evidence type="ECO:0000313" key="2">
    <source>
        <dbReference type="EMBL" id="MDR7134216.1"/>
    </source>
</evidence>
<sequence>MIRIPEAAMSLPFKKLGLTALVVAALSSAAALAVTQEGAAPSAPVAVATAAKAPPVPLLWKVSDRDNAVYLLGSFHLLKADDYPLSSDIDTAFTAVDKVVFEVPPEQMTDPATQAKFLDAAGFGDDRNLSQVLPADLREKLSRLMAKSGSSIDMVDGYEPWFVNLSLLIGVSQSLGFSPDKGLDQYLMQQAAATNKPTGGLETMDLQLQVLDASPMAEQITSLREFLDRPQDMPGLLTDLHQAWRDGDVAKLDQLTREEMREKTPQTYRMVNVERNDAWVPQIGKMLDAKKGDTMVVVGALHLLGEDGVVEKLRGKGYKVERVCSACAGAGEQSAQSK</sequence>
<protein>
    <submittedName>
        <fullName evidence="2">Uncharacterized protein YbaP (TraB family)</fullName>
    </submittedName>
</protein>
<keyword evidence="3" id="KW-1185">Reference proteome</keyword>
<dbReference type="PANTHER" id="PTHR40590:SF1">
    <property type="entry name" value="CYTOPLASMIC PROTEIN"/>
    <property type="match status" value="1"/>
</dbReference>
<accession>A0ABU1W9A3</accession>
<dbReference type="PANTHER" id="PTHR40590">
    <property type="entry name" value="CYTOPLASMIC PROTEIN-RELATED"/>
    <property type="match status" value="1"/>
</dbReference>
<organism evidence="2 3">
    <name type="scientific">Lysobacter niastensis</name>
    <dbReference type="NCBI Taxonomy" id="380629"/>
    <lineage>
        <taxon>Bacteria</taxon>
        <taxon>Pseudomonadati</taxon>
        <taxon>Pseudomonadota</taxon>
        <taxon>Gammaproteobacteria</taxon>
        <taxon>Lysobacterales</taxon>
        <taxon>Lysobacteraceae</taxon>
        <taxon>Lysobacter</taxon>
    </lineage>
</organism>
<feature type="signal peptide" evidence="1">
    <location>
        <begin position="1"/>
        <end position="33"/>
    </location>
</feature>
<evidence type="ECO:0000313" key="3">
    <source>
        <dbReference type="Proteomes" id="UP001251524"/>
    </source>
</evidence>
<dbReference type="Proteomes" id="UP001251524">
    <property type="component" value="Unassembled WGS sequence"/>
</dbReference>
<name>A0ABU1W9A3_9GAMM</name>
<dbReference type="CDD" id="cd14789">
    <property type="entry name" value="Tiki"/>
    <property type="match status" value="1"/>
</dbReference>
<proteinExistence type="predicted"/>
<dbReference type="EMBL" id="JAVDVY010000001">
    <property type="protein sequence ID" value="MDR7134216.1"/>
    <property type="molecule type" value="Genomic_DNA"/>
</dbReference>
<feature type="chain" id="PRO_5047179237" evidence="1">
    <location>
        <begin position="34"/>
        <end position="338"/>
    </location>
</feature>